<comment type="caution">
    <text evidence="1">The sequence shown here is derived from an EMBL/GenBank/DDBJ whole genome shotgun (WGS) entry which is preliminary data.</text>
</comment>
<protein>
    <submittedName>
        <fullName evidence="1">Uncharacterized protein</fullName>
    </submittedName>
</protein>
<organism evidence="1 2">
    <name type="scientific">Providencia stuartii ATCC 25827</name>
    <dbReference type="NCBI Taxonomy" id="471874"/>
    <lineage>
        <taxon>Bacteria</taxon>
        <taxon>Pseudomonadati</taxon>
        <taxon>Pseudomonadota</taxon>
        <taxon>Gammaproteobacteria</taxon>
        <taxon>Enterobacterales</taxon>
        <taxon>Morganellaceae</taxon>
        <taxon>Providencia</taxon>
    </lineage>
</organism>
<gene>
    <name evidence="1" type="ORF">PROSTU_03631</name>
</gene>
<dbReference type="EMBL" id="ABJD02000101">
    <property type="protein sequence ID" value="EDU60424.1"/>
    <property type="molecule type" value="Genomic_DNA"/>
</dbReference>
<dbReference type="AlphaFoldDB" id="A0AA86YXJ9"/>
<sequence>MSEIYLSLIFYLENQIIIKVKIINKETIFLPAINVKKYYRADKDVQYR</sequence>
<evidence type="ECO:0000313" key="1">
    <source>
        <dbReference type="EMBL" id="EDU60424.1"/>
    </source>
</evidence>
<reference evidence="1 2" key="3">
    <citation type="submission" date="2008-05" db="EMBL/GenBank/DDBJ databases">
        <authorList>
            <person name="Fulton L."/>
            <person name="Clifton S."/>
            <person name="Fulton B."/>
            <person name="Xu J."/>
            <person name="Minx P."/>
            <person name="Pepin K.H."/>
            <person name="Johnson M."/>
            <person name="Thiruvilangam P."/>
            <person name="Bhonagiri V."/>
            <person name="Nash W.E."/>
            <person name="Mardis E.R."/>
            <person name="Wilson R.K."/>
        </authorList>
    </citation>
    <scope>NUCLEOTIDE SEQUENCE [LARGE SCALE GENOMIC DNA]</scope>
    <source>
        <strain evidence="1 2">ATCC 25827</strain>
    </source>
</reference>
<reference evidence="2" key="1">
    <citation type="submission" date="2008-04" db="EMBL/GenBank/DDBJ databases">
        <title>Draft genome sequence of Providencia stuartii (ATCC 25827).</title>
        <authorList>
            <person name="Sudarsanam P."/>
            <person name="Ley R."/>
            <person name="Guruge J."/>
            <person name="Turnbaugh P.J."/>
            <person name="Mahowald M."/>
            <person name="Liep D."/>
            <person name="Gordon J."/>
        </authorList>
    </citation>
    <scope>NUCLEOTIDE SEQUENCE [LARGE SCALE GENOMIC DNA]</scope>
    <source>
        <strain evidence="2">ATCC 25827</strain>
    </source>
</reference>
<proteinExistence type="predicted"/>
<dbReference type="Proteomes" id="UP000004506">
    <property type="component" value="Unassembled WGS sequence"/>
</dbReference>
<evidence type="ECO:0000313" key="2">
    <source>
        <dbReference type="Proteomes" id="UP000004506"/>
    </source>
</evidence>
<accession>A0AA86YXJ9</accession>
<name>A0AA86YXJ9_PROST</name>
<reference evidence="2" key="2">
    <citation type="submission" date="2008-04" db="EMBL/GenBank/DDBJ databases">
        <title>Draft genome sequence of Providencia stuartii(ATCC 25827).</title>
        <authorList>
            <person name="Sudarsanam P."/>
            <person name="Ley R."/>
            <person name="Guruge J."/>
            <person name="Turnbaugh P.J."/>
            <person name="Mahowald M."/>
            <person name="Liep D."/>
            <person name="Gordon J."/>
        </authorList>
    </citation>
    <scope>NUCLEOTIDE SEQUENCE [LARGE SCALE GENOMIC DNA]</scope>
    <source>
        <strain evidence="2">ATCC 25827</strain>
    </source>
</reference>